<reference evidence="10 11" key="1">
    <citation type="submission" date="2024-10" db="EMBL/GenBank/DDBJ databases">
        <title>The Natural Products Discovery Center: Release of the First 8490 Sequenced Strains for Exploring Actinobacteria Biosynthetic Diversity.</title>
        <authorList>
            <person name="Kalkreuter E."/>
            <person name="Kautsar S.A."/>
            <person name="Yang D."/>
            <person name="Bader C.D."/>
            <person name="Teijaro C.N."/>
            <person name="Fluegel L."/>
            <person name="Davis C.M."/>
            <person name="Simpson J.R."/>
            <person name="Lauterbach L."/>
            <person name="Steele A.D."/>
            <person name="Gui C."/>
            <person name="Meng S."/>
            <person name="Li G."/>
            <person name="Viehrig K."/>
            <person name="Ye F."/>
            <person name="Su P."/>
            <person name="Kiefer A.F."/>
            <person name="Nichols A."/>
            <person name="Cepeda A.J."/>
            <person name="Yan W."/>
            <person name="Fan B."/>
            <person name="Jiang Y."/>
            <person name="Adhikari A."/>
            <person name="Zheng C.-J."/>
            <person name="Schuster L."/>
            <person name="Cowan T.M."/>
            <person name="Smanski M.J."/>
            <person name="Chevrette M.G."/>
            <person name="De Carvalho L.P.S."/>
            <person name="Shen B."/>
        </authorList>
    </citation>
    <scope>NUCLEOTIDE SEQUENCE [LARGE SCALE GENOMIC DNA]</scope>
    <source>
        <strain evidence="10 11">NPDC020327</strain>
    </source>
</reference>
<dbReference type="CDD" id="cd06261">
    <property type="entry name" value="TM_PBP2"/>
    <property type="match status" value="1"/>
</dbReference>
<evidence type="ECO:0000256" key="6">
    <source>
        <dbReference type="ARBA" id="ARBA00023136"/>
    </source>
</evidence>
<feature type="compositionally biased region" description="Low complexity" evidence="8">
    <location>
        <begin position="1"/>
        <end position="13"/>
    </location>
</feature>
<feature type="transmembrane region" description="Helical" evidence="7">
    <location>
        <begin position="32"/>
        <end position="57"/>
    </location>
</feature>
<evidence type="ECO:0000259" key="9">
    <source>
        <dbReference type="PROSITE" id="PS50928"/>
    </source>
</evidence>
<evidence type="ECO:0000256" key="2">
    <source>
        <dbReference type="ARBA" id="ARBA00022448"/>
    </source>
</evidence>
<keyword evidence="2 7" id="KW-0813">Transport</keyword>
<dbReference type="InterPro" id="IPR051393">
    <property type="entry name" value="ABC_transporter_permease"/>
</dbReference>
<feature type="transmembrane region" description="Helical" evidence="7">
    <location>
        <begin position="164"/>
        <end position="192"/>
    </location>
</feature>
<name>A0ABW7USW4_9ACTN</name>
<sequence length="311" mass="33289">MAPTTAAPAAGPGTRPPDTRAYRPDRNPAGRAGYFFVSGYAVLLLAFGVLPTAYALWLSLSNSRGQLVGLGNFTRTFADYRFLEAFGHILLYVAIWLVTLMVLVVTAALMLHGRMRRTSAVLRFLYYLPGALAGAASVLLWLILLDPVASPVGPLLMALGWDSLAAVVLPGHLPALFTVIAFWTGAGGWIIVMYGALNNIPAEVIEAARIDGASVLQVALRVQLPMLRKWIAYMLILAFAAGTQLFVEPQLVSTATLGMIPEGWSPNQLTYQYAFQAADFHGAAAIAVDLLLLGLASAAAVVFRGGLFERN</sequence>
<dbReference type="Gene3D" id="1.10.3720.10">
    <property type="entry name" value="MetI-like"/>
    <property type="match status" value="1"/>
</dbReference>
<dbReference type="SUPFAM" id="SSF161098">
    <property type="entry name" value="MetI-like"/>
    <property type="match status" value="1"/>
</dbReference>
<evidence type="ECO:0000313" key="10">
    <source>
        <dbReference type="EMBL" id="MFI1964607.1"/>
    </source>
</evidence>
<feature type="transmembrane region" description="Helical" evidence="7">
    <location>
        <begin position="280"/>
        <end position="303"/>
    </location>
</feature>
<feature type="domain" description="ABC transmembrane type-1" evidence="9">
    <location>
        <begin position="86"/>
        <end position="301"/>
    </location>
</feature>
<keyword evidence="3" id="KW-1003">Cell membrane</keyword>
<evidence type="ECO:0000256" key="5">
    <source>
        <dbReference type="ARBA" id="ARBA00022989"/>
    </source>
</evidence>
<dbReference type="InterPro" id="IPR035906">
    <property type="entry name" value="MetI-like_sf"/>
</dbReference>
<protein>
    <submittedName>
        <fullName evidence="10">Carbohydrate ABC transporter permease</fullName>
    </submittedName>
</protein>
<keyword evidence="11" id="KW-1185">Reference proteome</keyword>
<keyword evidence="6 7" id="KW-0472">Membrane</keyword>
<dbReference type="Pfam" id="PF00528">
    <property type="entry name" value="BPD_transp_1"/>
    <property type="match status" value="1"/>
</dbReference>
<comment type="caution">
    <text evidence="10">The sequence shown here is derived from an EMBL/GenBank/DDBJ whole genome shotgun (WGS) entry which is preliminary data.</text>
</comment>
<dbReference type="InterPro" id="IPR000515">
    <property type="entry name" value="MetI-like"/>
</dbReference>
<keyword evidence="5 7" id="KW-1133">Transmembrane helix</keyword>
<evidence type="ECO:0000256" key="1">
    <source>
        <dbReference type="ARBA" id="ARBA00004651"/>
    </source>
</evidence>
<dbReference type="EMBL" id="JBIRWE010000003">
    <property type="protein sequence ID" value="MFI1964607.1"/>
    <property type="molecule type" value="Genomic_DNA"/>
</dbReference>
<dbReference type="PROSITE" id="PS50928">
    <property type="entry name" value="ABC_TM1"/>
    <property type="match status" value="1"/>
</dbReference>
<feature type="transmembrane region" description="Helical" evidence="7">
    <location>
        <begin position="89"/>
        <end position="112"/>
    </location>
</feature>
<keyword evidence="4 7" id="KW-0812">Transmembrane</keyword>
<evidence type="ECO:0000256" key="4">
    <source>
        <dbReference type="ARBA" id="ARBA00022692"/>
    </source>
</evidence>
<organism evidence="10 11">
    <name type="scientific">Streptomyces pathocidini</name>
    <dbReference type="NCBI Taxonomy" id="1650571"/>
    <lineage>
        <taxon>Bacteria</taxon>
        <taxon>Bacillati</taxon>
        <taxon>Actinomycetota</taxon>
        <taxon>Actinomycetes</taxon>
        <taxon>Kitasatosporales</taxon>
        <taxon>Streptomycetaceae</taxon>
        <taxon>Streptomyces</taxon>
    </lineage>
</organism>
<dbReference type="RefSeq" id="WP_398718243.1">
    <property type="nucleotide sequence ID" value="NZ_JBIRWE010000003.1"/>
</dbReference>
<proteinExistence type="inferred from homology"/>
<comment type="subcellular location">
    <subcellularLocation>
        <location evidence="1 7">Cell membrane</location>
        <topology evidence="1 7">Multi-pass membrane protein</topology>
    </subcellularLocation>
</comment>
<evidence type="ECO:0000256" key="8">
    <source>
        <dbReference type="SAM" id="MobiDB-lite"/>
    </source>
</evidence>
<dbReference type="PANTHER" id="PTHR30193:SF41">
    <property type="entry name" value="DIACETYLCHITOBIOSE UPTAKE SYSTEM PERMEASE PROTEIN NGCF"/>
    <property type="match status" value="1"/>
</dbReference>
<feature type="region of interest" description="Disordered" evidence="8">
    <location>
        <begin position="1"/>
        <end position="23"/>
    </location>
</feature>
<feature type="transmembrane region" description="Helical" evidence="7">
    <location>
        <begin position="230"/>
        <end position="247"/>
    </location>
</feature>
<evidence type="ECO:0000313" key="11">
    <source>
        <dbReference type="Proteomes" id="UP001611548"/>
    </source>
</evidence>
<feature type="transmembrane region" description="Helical" evidence="7">
    <location>
        <begin position="124"/>
        <end position="144"/>
    </location>
</feature>
<evidence type="ECO:0000256" key="3">
    <source>
        <dbReference type="ARBA" id="ARBA00022475"/>
    </source>
</evidence>
<evidence type="ECO:0000256" key="7">
    <source>
        <dbReference type="RuleBase" id="RU363032"/>
    </source>
</evidence>
<dbReference type="PANTHER" id="PTHR30193">
    <property type="entry name" value="ABC TRANSPORTER PERMEASE PROTEIN"/>
    <property type="match status" value="1"/>
</dbReference>
<dbReference type="Proteomes" id="UP001611548">
    <property type="component" value="Unassembled WGS sequence"/>
</dbReference>
<gene>
    <name evidence="10" type="ORF">ACH429_10880</name>
</gene>
<accession>A0ABW7USW4</accession>
<comment type="similarity">
    <text evidence="7">Belongs to the binding-protein-dependent transport system permease family.</text>
</comment>